<name>A0A401PB13_SCYTO</name>
<comment type="caution">
    <text evidence="1">The sequence shown here is derived from an EMBL/GenBank/DDBJ whole genome shotgun (WGS) entry which is preliminary data.</text>
</comment>
<evidence type="ECO:0000313" key="1">
    <source>
        <dbReference type="EMBL" id="GCB70301.1"/>
    </source>
</evidence>
<organism evidence="1 2">
    <name type="scientific">Scyliorhinus torazame</name>
    <name type="common">Cloudy catshark</name>
    <name type="synonym">Catulus torazame</name>
    <dbReference type="NCBI Taxonomy" id="75743"/>
    <lineage>
        <taxon>Eukaryota</taxon>
        <taxon>Metazoa</taxon>
        <taxon>Chordata</taxon>
        <taxon>Craniata</taxon>
        <taxon>Vertebrata</taxon>
        <taxon>Chondrichthyes</taxon>
        <taxon>Elasmobranchii</taxon>
        <taxon>Galeomorphii</taxon>
        <taxon>Galeoidea</taxon>
        <taxon>Carcharhiniformes</taxon>
        <taxon>Scyliorhinidae</taxon>
        <taxon>Scyliorhinus</taxon>
    </lineage>
</organism>
<protein>
    <submittedName>
        <fullName evidence="1">Uncharacterized protein</fullName>
    </submittedName>
</protein>
<gene>
    <name evidence="1" type="ORF">scyTo_0005643</name>
</gene>
<dbReference type="AlphaFoldDB" id="A0A401PB13"/>
<keyword evidence="2" id="KW-1185">Reference proteome</keyword>
<evidence type="ECO:0000313" key="2">
    <source>
        <dbReference type="Proteomes" id="UP000288216"/>
    </source>
</evidence>
<dbReference type="EMBL" id="BFAA01001789">
    <property type="protein sequence ID" value="GCB70301.1"/>
    <property type="molecule type" value="Genomic_DNA"/>
</dbReference>
<reference evidence="1 2" key="1">
    <citation type="journal article" date="2018" name="Nat. Ecol. Evol.">
        <title>Shark genomes provide insights into elasmobranch evolution and the origin of vertebrates.</title>
        <authorList>
            <person name="Hara Y"/>
            <person name="Yamaguchi K"/>
            <person name="Onimaru K"/>
            <person name="Kadota M"/>
            <person name="Koyanagi M"/>
            <person name="Keeley SD"/>
            <person name="Tatsumi K"/>
            <person name="Tanaka K"/>
            <person name="Motone F"/>
            <person name="Kageyama Y"/>
            <person name="Nozu R"/>
            <person name="Adachi N"/>
            <person name="Nishimura O"/>
            <person name="Nakagawa R"/>
            <person name="Tanegashima C"/>
            <person name="Kiyatake I"/>
            <person name="Matsumoto R"/>
            <person name="Murakumo K"/>
            <person name="Nishida K"/>
            <person name="Terakita A"/>
            <person name="Kuratani S"/>
            <person name="Sato K"/>
            <person name="Hyodo S Kuraku.S."/>
        </authorList>
    </citation>
    <scope>NUCLEOTIDE SEQUENCE [LARGE SCALE GENOMIC DNA]</scope>
</reference>
<sequence>MQRKSRETGTLMQECISNSNQYSVLMKVMVPVKDKTRAKSMAPLLAQLSSKKKASRSLAAMIQTTKMLLENGDGVCEKIMQCQRAAMEFHENLNNIGVKEGLKGRKLHKALENFTWNITVLKVINY</sequence>
<accession>A0A401PB13</accession>
<dbReference type="OrthoDB" id="9422881at2759"/>
<dbReference type="STRING" id="75743.A0A401PB13"/>
<dbReference type="Proteomes" id="UP000288216">
    <property type="component" value="Unassembled WGS sequence"/>
</dbReference>
<proteinExistence type="predicted"/>